<comment type="caution">
    <text evidence="2">The sequence shown here is derived from an EMBL/GenBank/DDBJ whole genome shotgun (WGS) entry which is preliminary data.</text>
</comment>
<keyword evidence="2" id="KW-0808">Transferase</keyword>
<dbReference type="Pfam" id="PF00814">
    <property type="entry name" value="TsaD"/>
    <property type="match status" value="1"/>
</dbReference>
<dbReference type="NCBIfam" id="TIGR03725">
    <property type="entry name" value="T6A_YeaZ"/>
    <property type="match status" value="1"/>
</dbReference>
<evidence type="ECO:0000313" key="3">
    <source>
        <dbReference type="Proteomes" id="UP000325684"/>
    </source>
</evidence>
<dbReference type="PANTHER" id="PTHR11735">
    <property type="entry name" value="TRNA N6-ADENOSINE THREONYLCARBAMOYLTRANSFERASE"/>
    <property type="match status" value="1"/>
</dbReference>
<dbReference type="InterPro" id="IPR022496">
    <property type="entry name" value="T6A_TsaB"/>
</dbReference>
<dbReference type="GO" id="GO:0016740">
    <property type="term" value="F:transferase activity"/>
    <property type="evidence" value="ECO:0007669"/>
    <property type="project" value="UniProtKB-KW"/>
</dbReference>
<dbReference type="AlphaFoldDB" id="A0A5N3PDZ5"/>
<dbReference type="InterPro" id="IPR000905">
    <property type="entry name" value="Gcp-like_dom"/>
</dbReference>
<dbReference type="InterPro" id="IPR043129">
    <property type="entry name" value="ATPase_NBD"/>
</dbReference>
<dbReference type="EMBL" id="VCMV01000010">
    <property type="protein sequence ID" value="KAB0267934.1"/>
    <property type="molecule type" value="Genomic_DNA"/>
</dbReference>
<dbReference type="RefSeq" id="WP_150942914.1">
    <property type="nucleotide sequence ID" value="NZ_VCMV01000010.1"/>
</dbReference>
<dbReference type="Gene3D" id="3.30.420.40">
    <property type="match status" value="2"/>
</dbReference>
<keyword evidence="3" id="KW-1185">Reference proteome</keyword>
<proteinExistence type="predicted"/>
<dbReference type="Proteomes" id="UP000325684">
    <property type="component" value="Unassembled WGS sequence"/>
</dbReference>
<reference evidence="2 3" key="1">
    <citation type="journal article" date="2019" name="Microorganisms">
        <title>Genome Insights into the Novel Species Microvirga brassicacearum, a Rapeseed Endophyte with Biotechnological Potential.</title>
        <authorList>
            <person name="Jimenez-Gomez A."/>
            <person name="Saati-Santamaria Z."/>
            <person name="Igual J.M."/>
            <person name="Rivas R."/>
            <person name="Mateos P.F."/>
            <person name="Garcia-Fraile P."/>
        </authorList>
    </citation>
    <scope>NUCLEOTIDE SEQUENCE [LARGE SCALE GENOMIC DNA]</scope>
    <source>
        <strain evidence="2 3">CDVBN77</strain>
    </source>
</reference>
<sequence length="227" mass="23345">MRVLAIDTALGACSACIFQSDSGELLARETIPMDRGHAEALLPLIDRLVSHGEGGFESLNRVAVTVGPGSYTGLRVGIAAARGIGLAAGIPVVGVATLSAYLAPLMAGETRGLFASAIDAKHSHIYIQAIAFGGKAIIAPSLMSYRDAIRQLGSGPLLLTGNAAASLAAEARAQGVEAHVIEDSPAPDIAWVARLGAIADPANALPKPLYLREPDAKPQDGARIARR</sequence>
<dbReference type="PANTHER" id="PTHR11735:SF11">
    <property type="entry name" value="TRNA THREONYLCARBAMOYLADENOSINE BIOSYNTHESIS PROTEIN TSAB"/>
    <property type="match status" value="1"/>
</dbReference>
<dbReference type="GO" id="GO:0002949">
    <property type="term" value="P:tRNA threonylcarbamoyladenosine modification"/>
    <property type="evidence" value="ECO:0007669"/>
    <property type="project" value="InterPro"/>
</dbReference>
<feature type="domain" description="Gcp-like" evidence="1">
    <location>
        <begin position="34"/>
        <end position="138"/>
    </location>
</feature>
<evidence type="ECO:0000259" key="1">
    <source>
        <dbReference type="Pfam" id="PF00814"/>
    </source>
</evidence>
<evidence type="ECO:0000313" key="2">
    <source>
        <dbReference type="EMBL" id="KAB0267934.1"/>
    </source>
</evidence>
<dbReference type="OrthoDB" id="9809995at2"/>
<gene>
    <name evidence="2" type="primary">tsaB</name>
    <name evidence="2" type="ORF">FEZ63_06940</name>
</gene>
<dbReference type="SUPFAM" id="SSF53067">
    <property type="entry name" value="Actin-like ATPase domain"/>
    <property type="match status" value="1"/>
</dbReference>
<organism evidence="2 3">
    <name type="scientific">Microvirga brassicacearum</name>
    <dbReference type="NCBI Taxonomy" id="2580413"/>
    <lineage>
        <taxon>Bacteria</taxon>
        <taxon>Pseudomonadati</taxon>
        <taxon>Pseudomonadota</taxon>
        <taxon>Alphaproteobacteria</taxon>
        <taxon>Hyphomicrobiales</taxon>
        <taxon>Methylobacteriaceae</taxon>
        <taxon>Microvirga</taxon>
    </lineage>
</organism>
<dbReference type="GO" id="GO:0005829">
    <property type="term" value="C:cytosol"/>
    <property type="evidence" value="ECO:0007669"/>
    <property type="project" value="TreeGrafter"/>
</dbReference>
<name>A0A5N3PDZ5_9HYPH</name>
<protein>
    <submittedName>
        <fullName evidence="2">tRNA (Adenosine(37)-N6)-threonylcarbamoyltransferase complex dimerization subunit type 1 TsaB</fullName>
    </submittedName>
</protein>
<accession>A0A5N3PDZ5</accession>